<reference evidence="1 2" key="2">
    <citation type="journal article" date="2019" name="G3 (Bethesda)">
        <title>Hybrid Assembly of the Genome of the Entomopathogenic Nematode Steinernema carpocapsae Identifies the X-Chromosome.</title>
        <authorList>
            <person name="Serra L."/>
            <person name="Macchietto M."/>
            <person name="Macias-Munoz A."/>
            <person name="McGill C.J."/>
            <person name="Rodriguez I.M."/>
            <person name="Rodriguez B."/>
            <person name="Murad R."/>
            <person name="Mortazavi A."/>
        </authorList>
    </citation>
    <scope>NUCLEOTIDE SEQUENCE [LARGE SCALE GENOMIC DNA]</scope>
    <source>
        <strain evidence="1 2">ALL</strain>
    </source>
</reference>
<evidence type="ECO:0000313" key="2">
    <source>
        <dbReference type="Proteomes" id="UP000298663"/>
    </source>
</evidence>
<gene>
    <name evidence="1" type="ORF">L596_001612</name>
</gene>
<name>A0A4U8UQN4_STECR</name>
<evidence type="ECO:0000313" key="1">
    <source>
        <dbReference type="EMBL" id="TMS33928.1"/>
    </source>
</evidence>
<dbReference type="AlphaFoldDB" id="A0A4U8UQN4"/>
<organism evidence="1 2">
    <name type="scientific">Steinernema carpocapsae</name>
    <name type="common">Entomopathogenic nematode</name>
    <dbReference type="NCBI Taxonomy" id="34508"/>
    <lineage>
        <taxon>Eukaryota</taxon>
        <taxon>Metazoa</taxon>
        <taxon>Ecdysozoa</taxon>
        <taxon>Nematoda</taxon>
        <taxon>Chromadorea</taxon>
        <taxon>Rhabditida</taxon>
        <taxon>Tylenchina</taxon>
        <taxon>Panagrolaimomorpha</taxon>
        <taxon>Strongyloidoidea</taxon>
        <taxon>Steinernematidae</taxon>
        <taxon>Steinernema</taxon>
    </lineage>
</organism>
<comment type="caution">
    <text evidence="1">The sequence shown here is derived from an EMBL/GenBank/DDBJ whole genome shotgun (WGS) entry which is preliminary data.</text>
</comment>
<reference evidence="1 2" key="1">
    <citation type="journal article" date="2015" name="Genome Biol.">
        <title>Comparative genomics of Steinernema reveals deeply conserved gene regulatory networks.</title>
        <authorList>
            <person name="Dillman A.R."/>
            <person name="Macchietto M."/>
            <person name="Porter C.F."/>
            <person name="Rogers A."/>
            <person name="Williams B."/>
            <person name="Antoshechkin I."/>
            <person name="Lee M.M."/>
            <person name="Goodwin Z."/>
            <person name="Lu X."/>
            <person name="Lewis E.E."/>
            <person name="Goodrich-Blair H."/>
            <person name="Stock S.P."/>
            <person name="Adams B.J."/>
            <person name="Sternberg P.W."/>
            <person name="Mortazavi A."/>
        </authorList>
    </citation>
    <scope>NUCLEOTIDE SEQUENCE [LARGE SCALE GENOMIC DNA]</scope>
    <source>
        <strain evidence="1 2">ALL</strain>
    </source>
</reference>
<protein>
    <submittedName>
        <fullName evidence="1">Uncharacterized protein</fullName>
    </submittedName>
</protein>
<accession>A0A4U8UQN4</accession>
<sequence>MFCLLLPQQHLCGTTEKRSFVVHSSSTLKALTATINVSVLQLRTRDVNVVFSYDDLRPQVCFTKEKFTESDQRGPTKYWPHQRVPLTID</sequence>
<dbReference type="Proteomes" id="UP000298663">
    <property type="component" value="Unassembled WGS sequence"/>
</dbReference>
<dbReference type="EMBL" id="AZBU02000001">
    <property type="protein sequence ID" value="TMS33928.1"/>
    <property type="molecule type" value="Genomic_DNA"/>
</dbReference>
<proteinExistence type="predicted"/>
<keyword evidence="2" id="KW-1185">Reference proteome</keyword>